<reference evidence="2" key="1">
    <citation type="submission" date="2022-02" db="EMBL/GenBank/DDBJ databases">
        <title>Crop Bioprotection Bacillus Genome Sequencing.</title>
        <authorList>
            <person name="Dunlap C."/>
        </authorList>
    </citation>
    <scope>NUCLEOTIDE SEQUENCE</scope>
    <source>
        <strain evidence="2">M18B4</strain>
    </source>
</reference>
<dbReference type="Proteomes" id="UP001070352">
    <property type="component" value="Unassembled WGS sequence"/>
</dbReference>
<organism evidence="2 3">
    <name type="scientific">Bacillus spizizenii</name>
    <name type="common">Bacillus subtilis subsp. spizizenii</name>
    <dbReference type="NCBI Taxonomy" id="96241"/>
    <lineage>
        <taxon>Bacteria</taxon>
        <taxon>Bacillati</taxon>
        <taxon>Bacillota</taxon>
        <taxon>Bacilli</taxon>
        <taxon>Bacillales</taxon>
        <taxon>Bacillaceae</taxon>
        <taxon>Bacillus</taxon>
    </lineage>
</organism>
<dbReference type="SUPFAM" id="SSF51569">
    <property type="entry name" value="Aldolase"/>
    <property type="match status" value="1"/>
</dbReference>
<dbReference type="InterPro" id="IPR029044">
    <property type="entry name" value="Nucleotide-diphossugar_trans"/>
</dbReference>
<dbReference type="PANTHER" id="PTHR42966:SF1">
    <property type="entry name" value="SIALIC ACID SYNTHASE"/>
    <property type="match status" value="1"/>
</dbReference>
<dbReference type="GO" id="GO:0047444">
    <property type="term" value="F:N-acylneuraminate-9-phosphate synthase activity"/>
    <property type="evidence" value="ECO:0007669"/>
    <property type="project" value="TreeGrafter"/>
</dbReference>
<protein>
    <submittedName>
        <fullName evidence="2">N-acetylneuraminate synthase family protein</fullName>
    </submittedName>
</protein>
<dbReference type="PANTHER" id="PTHR42966">
    <property type="entry name" value="N-ACETYLNEURAMINATE SYNTHASE"/>
    <property type="match status" value="1"/>
</dbReference>
<gene>
    <name evidence="2" type="ORF">MOC45_03595</name>
</gene>
<name>A0A9Q4DML5_BACSC</name>
<dbReference type="Pfam" id="PF03102">
    <property type="entry name" value="NeuB"/>
    <property type="match status" value="1"/>
</dbReference>
<dbReference type="InterPro" id="IPR051690">
    <property type="entry name" value="PseI-like"/>
</dbReference>
<dbReference type="InterPro" id="IPR013132">
    <property type="entry name" value="PseI/NeuA/B-like_N"/>
</dbReference>
<accession>A0A9Q4DML5</accession>
<dbReference type="SUPFAM" id="SSF53448">
    <property type="entry name" value="Nucleotide-diphospho-sugar transferases"/>
    <property type="match status" value="1"/>
</dbReference>
<dbReference type="InterPro" id="IPR013785">
    <property type="entry name" value="Aldolase_TIM"/>
</dbReference>
<dbReference type="AlphaFoldDB" id="A0A9Q4DML5"/>
<dbReference type="Gene3D" id="3.20.20.70">
    <property type="entry name" value="Aldolase class I"/>
    <property type="match status" value="1"/>
</dbReference>
<evidence type="ECO:0000259" key="1">
    <source>
        <dbReference type="Pfam" id="PF03102"/>
    </source>
</evidence>
<proteinExistence type="predicted"/>
<dbReference type="Gene3D" id="3.90.550.10">
    <property type="entry name" value="Spore Coat Polysaccharide Biosynthesis Protein SpsA, Chain A"/>
    <property type="match status" value="1"/>
</dbReference>
<evidence type="ECO:0000313" key="3">
    <source>
        <dbReference type="Proteomes" id="UP001070352"/>
    </source>
</evidence>
<dbReference type="EMBL" id="JALANJ010000004">
    <property type="protein sequence ID" value="MCY8119698.1"/>
    <property type="molecule type" value="Genomic_DNA"/>
</dbReference>
<dbReference type="GO" id="GO:0016051">
    <property type="term" value="P:carbohydrate biosynthetic process"/>
    <property type="evidence" value="ECO:0007669"/>
    <property type="project" value="InterPro"/>
</dbReference>
<comment type="caution">
    <text evidence="2">The sequence shown here is derived from an EMBL/GenBank/DDBJ whole genome shotgun (WGS) entry which is preliminary data.</text>
</comment>
<feature type="domain" description="PseI/NeuA/B-like" evidence="1">
    <location>
        <begin position="30"/>
        <end position="260"/>
    </location>
</feature>
<sequence length="596" mass="67118">MENSSLPEKVKVIAEIANAHQGKEESLKALIKAAAESGADGVKFQWFKYDCIATPCFFAYESYIELFLNENVWKNFVAYGKRLGLEIWVDIFDSWGAELFLHLQHDIDGIKLPTTILQSTEIMKTIGMTEKPVLIGIGGWYEEEIDQMMSLVKQHMANQLILMHGFQGYPTKLEDINLKRIQHLQKRYKIQIGFADHIDADHPLAADLPVYAFFSGAAVIEKHITLHRAAKGYDYYSSLEPNEFKLMTEKLQQAQIATGSPEVNASERKYLHDSSLRVTANQNIKKGEIITLNKTSSKRCGNENALMPLQAEDAFPQVATADLSLNQPITPNEIKSPRIAIAVICRLKSTRLPKKALLPIYGIPSVERCLINCLAVPGVHEVVLATSNLPEDDPLEAFTLNGKVRIVRGAPENVAERMLEAAALTKADIIIRVTGDCPVVSPEVLQYLIDRHLQKGADYTQELSSSAGISGNVITVEALQRLVQQPKPLTHTEYLSFYFLNNPSLFSINQVSLPEELHYPSWRLTLDEPKDLELFEQIYRNLDVKNEPLYFSQIRDYLSANQHVSKINQDVSTKWIDQTSLVEEINKATLLLSENK</sequence>
<dbReference type="InterPro" id="IPR003329">
    <property type="entry name" value="Cytidylyl_trans"/>
</dbReference>
<evidence type="ECO:0000313" key="2">
    <source>
        <dbReference type="EMBL" id="MCY8119698.1"/>
    </source>
</evidence>
<dbReference type="Pfam" id="PF02348">
    <property type="entry name" value="CTP_transf_3"/>
    <property type="match status" value="1"/>
</dbReference>